<name>A0A9W4SRA0_9GLOM</name>
<evidence type="ECO:0000313" key="4">
    <source>
        <dbReference type="Proteomes" id="UP001153678"/>
    </source>
</evidence>
<dbReference type="AlphaFoldDB" id="A0A9W4SRA0"/>
<evidence type="ECO:0000256" key="1">
    <source>
        <dbReference type="SAM" id="Coils"/>
    </source>
</evidence>
<dbReference type="Proteomes" id="UP001153678">
    <property type="component" value="Unassembled WGS sequence"/>
</dbReference>
<dbReference type="EMBL" id="CAMKVN010001906">
    <property type="protein sequence ID" value="CAI2178722.1"/>
    <property type="molecule type" value="Genomic_DNA"/>
</dbReference>
<sequence length="112" mass="12994">MFFTVNYLDKTQSQGEDMKSFWRNIETEKIESENNLLEAKIKQAENSIGKHSANDEEDKIRTIIFEEEESSTSAMSYIPAIPVESSTSKDPEIDTKDEDVFNMMLRETYLKI</sequence>
<reference evidence="3" key="1">
    <citation type="submission" date="2022-08" db="EMBL/GenBank/DDBJ databases">
        <authorList>
            <person name="Kallberg Y."/>
            <person name="Tangrot J."/>
            <person name="Rosling A."/>
        </authorList>
    </citation>
    <scope>NUCLEOTIDE SEQUENCE</scope>
    <source>
        <strain evidence="3">Wild A</strain>
    </source>
</reference>
<keyword evidence="4" id="KW-1185">Reference proteome</keyword>
<feature type="region of interest" description="Disordered" evidence="2">
    <location>
        <begin position="75"/>
        <end position="94"/>
    </location>
</feature>
<evidence type="ECO:0000256" key="2">
    <source>
        <dbReference type="SAM" id="MobiDB-lite"/>
    </source>
</evidence>
<feature type="coiled-coil region" evidence="1">
    <location>
        <begin position="27"/>
        <end position="54"/>
    </location>
</feature>
<accession>A0A9W4SRA0</accession>
<protein>
    <submittedName>
        <fullName evidence="3">10971_t:CDS:1</fullName>
    </submittedName>
</protein>
<dbReference type="OrthoDB" id="10355040at2759"/>
<gene>
    <name evidence="3" type="ORF">FWILDA_LOCUS8729</name>
</gene>
<proteinExistence type="predicted"/>
<evidence type="ECO:0000313" key="3">
    <source>
        <dbReference type="EMBL" id="CAI2178722.1"/>
    </source>
</evidence>
<organism evidence="3 4">
    <name type="scientific">Funneliformis geosporum</name>
    <dbReference type="NCBI Taxonomy" id="1117311"/>
    <lineage>
        <taxon>Eukaryota</taxon>
        <taxon>Fungi</taxon>
        <taxon>Fungi incertae sedis</taxon>
        <taxon>Mucoromycota</taxon>
        <taxon>Glomeromycotina</taxon>
        <taxon>Glomeromycetes</taxon>
        <taxon>Glomerales</taxon>
        <taxon>Glomeraceae</taxon>
        <taxon>Funneliformis</taxon>
    </lineage>
</organism>
<comment type="caution">
    <text evidence="3">The sequence shown here is derived from an EMBL/GenBank/DDBJ whole genome shotgun (WGS) entry which is preliminary data.</text>
</comment>
<keyword evidence="1" id="KW-0175">Coiled coil</keyword>